<evidence type="ECO:0000256" key="1">
    <source>
        <dbReference type="ARBA" id="ARBA00022553"/>
    </source>
</evidence>
<evidence type="ECO:0000256" key="3">
    <source>
        <dbReference type="ARBA" id="ARBA00023125"/>
    </source>
</evidence>
<protein>
    <submittedName>
        <fullName evidence="8">Response regulator transcription factor</fullName>
    </submittedName>
</protein>
<dbReference type="Pfam" id="PF00072">
    <property type="entry name" value="Response_reg"/>
    <property type="match status" value="1"/>
</dbReference>
<evidence type="ECO:0000313" key="8">
    <source>
        <dbReference type="EMBL" id="MDE1207676.1"/>
    </source>
</evidence>
<feature type="domain" description="HTH luxR-type" evidence="6">
    <location>
        <begin position="143"/>
        <end position="208"/>
    </location>
</feature>
<dbReference type="GO" id="GO:0000160">
    <property type="term" value="P:phosphorelay signal transduction system"/>
    <property type="evidence" value="ECO:0007669"/>
    <property type="project" value="InterPro"/>
</dbReference>
<dbReference type="SUPFAM" id="SSF52172">
    <property type="entry name" value="CheY-like"/>
    <property type="match status" value="1"/>
</dbReference>
<dbReference type="PROSITE" id="PS50043">
    <property type="entry name" value="HTH_LUXR_2"/>
    <property type="match status" value="1"/>
</dbReference>
<dbReference type="GO" id="GO:0006355">
    <property type="term" value="P:regulation of DNA-templated transcription"/>
    <property type="evidence" value="ECO:0007669"/>
    <property type="project" value="InterPro"/>
</dbReference>
<feature type="modified residue" description="4-aspartylphosphate" evidence="5">
    <location>
        <position position="56"/>
    </location>
</feature>
<dbReference type="SMART" id="SM00421">
    <property type="entry name" value="HTH_LUXR"/>
    <property type="match status" value="1"/>
</dbReference>
<dbReference type="InterPro" id="IPR001789">
    <property type="entry name" value="Sig_transdc_resp-reg_receiver"/>
</dbReference>
<dbReference type="Gene3D" id="3.40.50.2300">
    <property type="match status" value="1"/>
</dbReference>
<dbReference type="PANTHER" id="PTHR43214">
    <property type="entry name" value="TWO-COMPONENT RESPONSE REGULATOR"/>
    <property type="match status" value="1"/>
</dbReference>
<dbReference type="RefSeq" id="WP_274640733.1">
    <property type="nucleotide sequence ID" value="NZ_JAIWJY010000009.1"/>
</dbReference>
<dbReference type="AlphaFoldDB" id="A0A9X4EWF9"/>
<evidence type="ECO:0000256" key="4">
    <source>
        <dbReference type="ARBA" id="ARBA00023163"/>
    </source>
</evidence>
<organism evidence="8 9">
    <name type="scientific">Tenacibaculum larymnensis</name>
    <dbReference type="NCBI Taxonomy" id="2878201"/>
    <lineage>
        <taxon>Bacteria</taxon>
        <taxon>Pseudomonadati</taxon>
        <taxon>Bacteroidota</taxon>
        <taxon>Flavobacteriia</taxon>
        <taxon>Flavobacteriales</taxon>
        <taxon>Flavobacteriaceae</taxon>
        <taxon>Tenacibaculum</taxon>
    </lineage>
</organism>
<dbReference type="InterPro" id="IPR016032">
    <property type="entry name" value="Sig_transdc_resp-reg_C-effctor"/>
</dbReference>
<sequence>MIYKLIIVDDHKMFIDGLMSIFEDVPEIDVVLKTDKPKTVIQFLKHSNTIDLIISDISMPEMDGITLSKNIKKDFPHIKMLMVSMHNNPNMFHQLKQNGVDGYVLKNASKAELLKAVETILAGKNYFSDTIINAYKESLFTAQESKQTPLSSRELQVLELIAREHTTKEIADKLFISKHTVETYRKNLLIKLDAKNLAGLTKHAIYLGLL</sequence>
<dbReference type="InterPro" id="IPR058245">
    <property type="entry name" value="NreC/VraR/RcsB-like_REC"/>
</dbReference>
<name>A0A9X4EWF9_9FLAO</name>
<proteinExistence type="predicted"/>
<evidence type="ECO:0000259" key="6">
    <source>
        <dbReference type="PROSITE" id="PS50043"/>
    </source>
</evidence>
<dbReference type="PROSITE" id="PS50110">
    <property type="entry name" value="RESPONSE_REGULATORY"/>
    <property type="match status" value="1"/>
</dbReference>
<evidence type="ECO:0000313" key="9">
    <source>
        <dbReference type="Proteomes" id="UP001149303"/>
    </source>
</evidence>
<dbReference type="Proteomes" id="UP001149303">
    <property type="component" value="Unassembled WGS sequence"/>
</dbReference>
<comment type="caution">
    <text evidence="8">The sequence shown here is derived from an EMBL/GenBank/DDBJ whole genome shotgun (WGS) entry which is preliminary data.</text>
</comment>
<evidence type="ECO:0000259" key="7">
    <source>
        <dbReference type="PROSITE" id="PS50110"/>
    </source>
</evidence>
<keyword evidence="2" id="KW-0805">Transcription regulation</keyword>
<evidence type="ECO:0000256" key="5">
    <source>
        <dbReference type="PROSITE-ProRule" id="PRU00169"/>
    </source>
</evidence>
<dbReference type="PRINTS" id="PR00038">
    <property type="entry name" value="HTHLUXR"/>
</dbReference>
<gene>
    <name evidence="8" type="ORF">LCI24_12805</name>
</gene>
<accession>A0A9X4EWF9</accession>
<keyword evidence="1 5" id="KW-0597">Phosphoprotein</keyword>
<dbReference type="InterPro" id="IPR000792">
    <property type="entry name" value="Tscrpt_reg_LuxR_C"/>
</dbReference>
<keyword evidence="4" id="KW-0804">Transcription</keyword>
<dbReference type="SMART" id="SM00448">
    <property type="entry name" value="REC"/>
    <property type="match status" value="1"/>
</dbReference>
<dbReference type="CDD" id="cd17535">
    <property type="entry name" value="REC_NarL-like"/>
    <property type="match status" value="1"/>
</dbReference>
<keyword evidence="9" id="KW-1185">Reference proteome</keyword>
<dbReference type="GO" id="GO:0003677">
    <property type="term" value="F:DNA binding"/>
    <property type="evidence" value="ECO:0007669"/>
    <property type="project" value="UniProtKB-KW"/>
</dbReference>
<evidence type="ECO:0000256" key="2">
    <source>
        <dbReference type="ARBA" id="ARBA00023015"/>
    </source>
</evidence>
<dbReference type="Pfam" id="PF00196">
    <property type="entry name" value="GerE"/>
    <property type="match status" value="1"/>
</dbReference>
<dbReference type="InterPro" id="IPR011006">
    <property type="entry name" value="CheY-like_superfamily"/>
</dbReference>
<dbReference type="CDD" id="cd06170">
    <property type="entry name" value="LuxR_C_like"/>
    <property type="match status" value="1"/>
</dbReference>
<dbReference type="PANTHER" id="PTHR43214:SF41">
    <property type="entry name" value="NITRATE_NITRITE RESPONSE REGULATOR PROTEIN NARP"/>
    <property type="match status" value="1"/>
</dbReference>
<keyword evidence="3" id="KW-0238">DNA-binding</keyword>
<reference evidence="8" key="1">
    <citation type="submission" date="2021-09" db="EMBL/GenBank/DDBJ databases">
        <authorList>
            <person name="Smyrli M."/>
        </authorList>
    </citation>
    <scope>NUCLEOTIDE SEQUENCE</scope>
    <source>
        <strain evidence="8">LAR25</strain>
    </source>
</reference>
<dbReference type="InterPro" id="IPR039420">
    <property type="entry name" value="WalR-like"/>
</dbReference>
<feature type="domain" description="Response regulatory" evidence="7">
    <location>
        <begin position="4"/>
        <end position="121"/>
    </location>
</feature>
<dbReference type="EMBL" id="JAIWJY010000009">
    <property type="protein sequence ID" value="MDE1207676.1"/>
    <property type="molecule type" value="Genomic_DNA"/>
</dbReference>
<dbReference type="SUPFAM" id="SSF46894">
    <property type="entry name" value="C-terminal effector domain of the bipartite response regulators"/>
    <property type="match status" value="1"/>
</dbReference>